<gene>
    <name evidence="2" type="primary">dhaS</name>
    <name evidence="2" type="ORF">CPELA_08845</name>
</gene>
<dbReference type="InterPro" id="IPR009057">
    <property type="entry name" value="Homeodomain-like_sf"/>
</dbReference>
<dbReference type="InterPro" id="IPR039532">
    <property type="entry name" value="TetR_C_Firmicutes"/>
</dbReference>
<dbReference type="KEGG" id="cpeg:CPELA_08845"/>
<reference evidence="2 3" key="1">
    <citation type="submission" date="2019-01" db="EMBL/GenBank/DDBJ databases">
        <authorList>
            <person name="Ruckert C."/>
            <person name="Busche T."/>
            <person name="Kalinowski J."/>
        </authorList>
    </citation>
    <scope>NUCLEOTIDE SEQUENCE [LARGE SCALE GENOMIC DNA]</scope>
    <source>
        <strain evidence="2 3">136/3</strain>
    </source>
</reference>
<protein>
    <submittedName>
        <fullName evidence="2">HTH-type dhaKLM operon transcriptional activator DhaS</fullName>
    </submittedName>
</protein>
<feature type="domain" description="Transcriptional regulator TetR C-terminal Firmicutes type" evidence="1">
    <location>
        <begin position="118"/>
        <end position="220"/>
    </location>
</feature>
<keyword evidence="3" id="KW-1185">Reference proteome</keyword>
<dbReference type="Proteomes" id="UP000288929">
    <property type="component" value="Chromosome"/>
</dbReference>
<evidence type="ECO:0000259" key="1">
    <source>
        <dbReference type="Pfam" id="PF14278"/>
    </source>
</evidence>
<proteinExistence type="predicted"/>
<organism evidence="2 3">
    <name type="scientific">Corynebacterium pelargi</name>
    <dbReference type="NCBI Taxonomy" id="1471400"/>
    <lineage>
        <taxon>Bacteria</taxon>
        <taxon>Bacillati</taxon>
        <taxon>Actinomycetota</taxon>
        <taxon>Actinomycetes</taxon>
        <taxon>Mycobacteriales</taxon>
        <taxon>Corynebacteriaceae</taxon>
        <taxon>Corynebacterium</taxon>
    </lineage>
</organism>
<evidence type="ECO:0000313" key="2">
    <source>
        <dbReference type="EMBL" id="QAU53024.1"/>
    </source>
</evidence>
<name>A0A410WAR3_9CORY</name>
<dbReference type="Gene3D" id="1.10.357.10">
    <property type="entry name" value="Tetracycline Repressor, domain 2"/>
    <property type="match status" value="1"/>
</dbReference>
<sequence length="242" mass="27154">MPLFLHFQGYCLASVLSLDTLLEVSSVRVTPSPPASCLKLQSMATYEATDAQLAVARALKQLLIDKPLRKISVAELCRVAVINRQTFYYHFNDIFDAAAWVFAREVADHILAHASYSEWAGGLEHLMVYMREHAEQAMAVIDSLPWSRTERFFHAVLRQMMTAVVDELLAQPPAIVLEAADRAFVIEHYTVAVWGHIVHWLATGMADDPHDLVRRISFAMQGHVRESLERFHAHPGGAGVSH</sequence>
<dbReference type="Pfam" id="PF14278">
    <property type="entry name" value="TetR_C_8"/>
    <property type="match status" value="1"/>
</dbReference>
<accession>A0A410WAR3</accession>
<dbReference type="AlphaFoldDB" id="A0A410WAR3"/>
<dbReference type="SUPFAM" id="SSF46689">
    <property type="entry name" value="Homeodomain-like"/>
    <property type="match status" value="1"/>
</dbReference>
<evidence type="ECO:0000313" key="3">
    <source>
        <dbReference type="Proteomes" id="UP000288929"/>
    </source>
</evidence>
<dbReference type="EMBL" id="CP035299">
    <property type="protein sequence ID" value="QAU53024.1"/>
    <property type="molecule type" value="Genomic_DNA"/>
</dbReference>